<accession>A0A5P1FC78</accession>
<gene>
    <name evidence="1" type="ORF">A4U43_C03F22630</name>
</gene>
<sequence>MRYFFTLLFSRDHLSKREKNNFLLCSSLSPSLQFTCSPTVLRTHLHSPLTTPTPPIHLSNTTLSTSEDMHVFVEAGSQASMDVIVDMIKKLSIPVEEESDIHKITQLRELAEKNQLVKEKKSY</sequence>
<evidence type="ECO:0000313" key="2">
    <source>
        <dbReference type="Proteomes" id="UP000243459"/>
    </source>
</evidence>
<dbReference type="EMBL" id="CM007383">
    <property type="protein sequence ID" value="ONK75985.1"/>
    <property type="molecule type" value="Genomic_DNA"/>
</dbReference>
<reference evidence="2" key="1">
    <citation type="journal article" date="2017" name="Nat. Commun.">
        <title>The asparagus genome sheds light on the origin and evolution of a young Y chromosome.</title>
        <authorList>
            <person name="Harkess A."/>
            <person name="Zhou J."/>
            <person name="Xu C."/>
            <person name="Bowers J.E."/>
            <person name="Van der Hulst R."/>
            <person name="Ayyampalayam S."/>
            <person name="Mercati F."/>
            <person name="Riccardi P."/>
            <person name="McKain M.R."/>
            <person name="Kakrana A."/>
            <person name="Tang H."/>
            <person name="Ray J."/>
            <person name="Groenendijk J."/>
            <person name="Arikit S."/>
            <person name="Mathioni S.M."/>
            <person name="Nakano M."/>
            <person name="Shan H."/>
            <person name="Telgmann-Rauber A."/>
            <person name="Kanno A."/>
            <person name="Yue Z."/>
            <person name="Chen H."/>
            <person name="Li W."/>
            <person name="Chen Y."/>
            <person name="Xu X."/>
            <person name="Zhang Y."/>
            <person name="Luo S."/>
            <person name="Chen H."/>
            <person name="Gao J."/>
            <person name="Mao Z."/>
            <person name="Pires J.C."/>
            <person name="Luo M."/>
            <person name="Kudrna D."/>
            <person name="Wing R.A."/>
            <person name="Meyers B.C."/>
            <person name="Yi K."/>
            <person name="Kong H."/>
            <person name="Lavrijsen P."/>
            <person name="Sunseri F."/>
            <person name="Falavigna A."/>
            <person name="Ye Y."/>
            <person name="Leebens-Mack J.H."/>
            <person name="Chen G."/>
        </authorList>
    </citation>
    <scope>NUCLEOTIDE SEQUENCE [LARGE SCALE GENOMIC DNA]</scope>
    <source>
        <strain evidence="2">cv. DH0086</strain>
    </source>
</reference>
<name>A0A5P1FC78_ASPOF</name>
<dbReference type="AlphaFoldDB" id="A0A5P1FC78"/>
<dbReference type="InterPro" id="IPR036612">
    <property type="entry name" value="KH_dom_type_1_sf"/>
</dbReference>
<dbReference type="GO" id="GO:0003723">
    <property type="term" value="F:RNA binding"/>
    <property type="evidence" value="ECO:0007669"/>
    <property type="project" value="InterPro"/>
</dbReference>
<evidence type="ECO:0000313" key="1">
    <source>
        <dbReference type="EMBL" id="ONK75985.1"/>
    </source>
</evidence>
<protein>
    <submittedName>
        <fullName evidence="1">Uncharacterized protein</fullName>
    </submittedName>
</protein>
<keyword evidence="2" id="KW-1185">Reference proteome</keyword>
<proteinExistence type="predicted"/>
<dbReference type="Gene3D" id="3.30.1370.10">
    <property type="entry name" value="K Homology domain, type 1"/>
    <property type="match status" value="1"/>
</dbReference>
<organism evidence="1 2">
    <name type="scientific">Asparagus officinalis</name>
    <name type="common">Garden asparagus</name>
    <dbReference type="NCBI Taxonomy" id="4686"/>
    <lineage>
        <taxon>Eukaryota</taxon>
        <taxon>Viridiplantae</taxon>
        <taxon>Streptophyta</taxon>
        <taxon>Embryophyta</taxon>
        <taxon>Tracheophyta</taxon>
        <taxon>Spermatophyta</taxon>
        <taxon>Magnoliopsida</taxon>
        <taxon>Liliopsida</taxon>
        <taxon>Asparagales</taxon>
        <taxon>Asparagaceae</taxon>
        <taxon>Asparagoideae</taxon>
        <taxon>Asparagus</taxon>
    </lineage>
</organism>
<dbReference type="Gramene" id="ONK75985">
    <property type="protein sequence ID" value="ONK75985"/>
    <property type="gene ID" value="A4U43_C03F22630"/>
</dbReference>
<dbReference type="Proteomes" id="UP000243459">
    <property type="component" value="Chromosome 3"/>
</dbReference>